<gene>
    <name evidence="1" type="ORF">L3Q82_010729</name>
</gene>
<dbReference type="EMBL" id="CM041542">
    <property type="protein sequence ID" value="KAI3365657.1"/>
    <property type="molecule type" value="Genomic_DNA"/>
</dbReference>
<organism evidence="1 2">
    <name type="scientific">Scortum barcoo</name>
    <name type="common">barcoo grunter</name>
    <dbReference type="NCBI Taxonomy" id="214431"/>
    <lineage>
        <taxon>Eukaryota</taxon>
        <taxon>Metazoa</taxon>
        <taxon>Chordata</taxon>
        <taxon>Craniata</taxon>
        <taxon>Vertebrata</taxon>
        <taxon>Euteleostomi</taxon>
        <taxon>Actinopterygii</taxon>
        <taxon>Neopterygii</taxon>
        <taxon>Teleostei</taxon>
        <taxon>Neoteleostei</taxon>
        <taxon>Acanthomorphata</taxon>
        <taxon>Eupercaria</taxon>
        <taxon>Centrarchiformes</taxon>
        <taxon>Terapontoidei</taxon>
        <taxon>Terapontidae</taxon>
        <taxon>Scortum</taxon>
    </lineage>
</organism>
<sequence>MELTGFGPCLPQFLPLGQPELNSRPPGVSGTVQPPALPPSPCCCPHPHAHRQSNPEMEPGLKPPTPFPSKPASSNTQPGHIVPVAGLQGSGPKLKQACECYPVMSKDDACKVTSASKHKERKPKKPHYIPRPWGKPYNYKCFQCPFTCMEKSHLYNHMKYSLCKNSLSLLIESDWPYKKGNILHPDQLRPFQQAHSVHATGKDGLEQVAGTDEKQRQRRAVEEEGEDRESQGPEDEEEGGRGEGVEVTGLTKEDCSNNNRGDTAECANKKVKQPDSELLMADMLSLEDQLLRARSVEVEAQLKHYKLSKTCLTAPGLLSEQWRLLASSQTKAKADSAQPRVSGSIPCYPPPPNLVDYQDPTGLNLSMLGVGYPISPSLFSYMNSAIPTAATGVTAQAHAQLAQLPFLASAAQLMHPASSNHPERALIPPRLYYPFLCEHTFSPASSQSEASKALKTSTNSLEANPLSGFQPKVNLWKVPALRPGAAAVSPAGWVSPQRDSPDQGYRLGEKLQATAKEGKANWGLKRTGAPLGNHETPVEKKPAVGFTLDLLKNIQTASTLNMAADKLLFHGSLQDAQQIRPTELWYNDPLTSPNSETSSLSTSGGPSSQDSTAARTMGEGASESVTTLLGDLSKALQEYQEAERKISHLEKEDLPAQRHLWEHLSKIRSELSHIHQALEQTARQSDGPLDLSVKRGSTDLVGDHGEREDSSLKDNMAETEEEDEELEEKKEDEDNENERKAMKASLESRKQSLDMLIKMSQASVVNTEVLTPGGLGLRPSSAEALWPSRTTKCEADSSVLLCPDGRSVVFTDIPSSAKTPKRPPSIQRLEAQCPPSPLTATDN</sequence>
<comment type="caution">
    <text evidence="1">The sequence shown here is derived from an EMBL/GenBank/DDBJ whole genome shotgun (WGS) entry which is preliminary data.</text>
</comment>
<dbReference type="Proteomes" id="UP000831701">
    <property type="component" value="Chromosome 12"/>
</dbReference>
<name>A0ACB8WCV1_9TELE</name>
<evidence type="ECO:0000313" key="1">
    <source>
        <dbReference type="EMBL" id="KAI3365657.1"/>
    </source>
</evidence>
<evidence type="ECO:0000313" key="2">
    <source>
        <dbReference type="Proteomes" id="UP000831701"/>
    </source>
</evidence>
<protein>
    <submittedName>
        <fullName evidence="1">Uncharacterized protein</fullName>
    </submittedName>
</protein>
<reference evidence="1" key="1">
    <citation type="submission" date="2022-04" db="EMBL/GenBank/DDBJ databases">
        <title>Jade perch genome.</title>
        <authorList>
            <person name="Chao B."/>
        </authorList>
    </citation>
    <scope>NUCLEOTIDE SEQUENCE</scope>
    <source>
        <strain evidence="1">CB-2022</strain>
    </source>
</reference>
<proteinExistence type="predicted"/>
<accession>A0ACB8WCV1</accession>
<keyword evidence="2" id="KW-1185">Reference proteome</keyword>